<comment type="caution">
    <text evidence="1">The sequence shown here is derived from an EMBL/GenBank/DDBJ whole genome shotgun (WGS) entry which is preliminary data.</text>
</comment>
<reference evidence="1" key="1">
    <citation type="submission" date="2023-06" db="EMBL/GenBank/DDBJ databases">
        <title>Sysu t00192.</title>
        <authorList>
            <person name="Gao L."/>
            <person name="Fang B.-Z."/>
            <person name="Li W.-J."/>
        </authorList>
    </citation>
    <scope>NUCLEOTIDE SEQUENCE</scope>
    <source>
        <strain evidence="1">SYSU T00192</strain>
    </source>
</reference>
<evidence type="ECO:0008006" key="3">
    <source>
        <dbReference type="Google" id="ProtNLM"/>
    </source>
</evidence>
<name>A0ABT8GCA7_9MICO</name>
<protein>
    <recommendedName>
        <fullName evidence="3">Squalene cyclase</fullName>
    </recommendedName>
</protein>
<sequence>MSVADWLMAGDPAIRWQTMRDLLDADPIEVVDERARVAREGWGARLLSLQLEDGSWDHGAWWPSGRRDTDDGQPWTSTAHVLLLLTHLGVDPDAHQVREAVGRAFASVRWEDGDQPFLEGESEACSLSTAISIGAYFGQDMATPVRRLVKDRRSDGGWNCDPPWRSSRSSFHSTIGALESLVAHRRATGALAPEAGEAFLDGQDYLLDRHLMRRRSTGEIVDPAYQRFSFPTYWHYDVLRALEHLRESGAEPDERAGEAIDMLRARRSAVGTWPLENTHRGRVPFVMEDGDGRPSRWNTLRALRVLRWWEERA</sequence>
<dbReference type="Proteomes" id="UP001172728">
    <property type="component" value="Unassembled WGS sequence"/>
</dbReference>
<dbReference type="Gene3D" id="1.50.10.20">
    <property type="match status" value="1"/>
</dbReference>
<proteinExistence type="predicted"/>
<organism evidence="1 2">
    <name type="scientific">Demequina litoralis</name>
    <dbReference type="NCBI Taxonomy" id="3051660"/>
    <lineage>
        <taxon>Bacteria</taxon>
        <taxon>Bacillati</taxon>
        <taxon>Actinomycetota</taxon>
        <taxon>Actinomycetes</taxon>
        <taxon>Micrococcales</taxon>
        <taxon>Demequinaceae</taxon>
        <taxon>Demequina</taxon>
    </lineage>
</organism>
<gene>
    <name evidence="1" type="ORF">QQX09_13035</name>
</gene>
<dbReference type="RefSeq" id="WP_301135487.1">
    <property type="nucleotide sequence ID" value="NZ_JAUHPW010000011.1"/>
</dbReference>
<dbReference type="EMBL" id="JAUHPW010000011">
    <property type="protein sequence ID" value="MDN4476777.1"/>
    <property type="molecule type" value="Genomic_DNA"/>
</dbReference>
<evidence type="ECO:0000313" key="1">
    <source>
        <dbReference type="EMBL" id="MDN4476777.1"/>
    </source>
</evidence>
<dbReference type="SUPFAM" id="SSF48239">
    <property type="entry name" value="Terpenoid cyclases/Protein prenyltransferases"/>
    <property type="match status" value="1"/>
</dbReference>
<dbReference type="InterPro" id="IPR008930">
    <property type="entry name" value="Terpenoid_cyclase/PrenylTrfase"/>
</dbReference>
<keyword evidence="2" id="KW-1185">Reference proteome</keyword>
<evidence type="ECO:0000313" key="2">
    <source>
        <dbReference type="Proteomes" id="UP001172728"/>
    </source>
</evidence>
<accession>A0ABT8GCA7</accession>